<evidence type="ECO:0000313" key="1">
    <source>
        <dbReference type="EMBL" id="MCP2731896.1"/>
    </source>
</evidence>
<accession>A0AAE3KQJ0</accession>
<dbReference type="EMBL" id="JAMZMM010000423">
    <property type="protein sequence ID" value="MCP2731896.1"/>
    <property type="molecule type" value="Genomic_DNA"/>
</dbReference>
<protein>
    <submittedName>
        <fullName evidence="1">Uncharacterized protein</fullName>
    </submittedName>
</protein>
<keyword evidence="2" id="KW-1185">Reference proteome</keyword>
<dbReference type="RefSeq" id="WP_254014626.1">
    <property type="nucleotide sequence ID" value="NZ_JAMZMM010000423.1"/>
</dbReference>
<comment type="caution">
    <text evidence="1">The sequence shown here is derived from an EMBL/GenBank/DDBJ whole genome shotgun (WGS) entry which is preliminary data.</text>
</comment>
<name>A0AAE3KQJ0_9CYAN</name>
<gene>
    <name evidence="1" type="ORF">NJ959_26035</name>
</gene>
<reference evidence="1" key="1">
    <citation type="submission" date="2022-06" db="EMBL/GenBank/DDBJ databases">
        <title>New cyanobacteria of genus Symplocastrum in benthos of Lake Baikal.</title>
        <authorList>
            <person name="Sorokovikova E."/>
            <person name="Tikhonova I."/>
            <person name="Krasnopeev A."/>
            <person name="Evseev P."/>
            <person name="Gladkikh A."/>
            <person name="Belykh O."/>
        </authorList>
    </citation>
    <scope>NUCLEOTIDE SEQUENCE</scope>
    <source>
        <strain evidence="1">BBK-W-15</strain>
    </source>
</reference>
<evidence type="ECO:0000313" key="2">
    <source>
        <dbReference type="Proteomes" id="UP001204953"/>
    </source>
</evidence>
<dbReference type="AlphaFoldDB" id="A0AAE3KQJ0"/>
<sequence length="191" mass="22525">MSQEINCPSSQTQDIESAMNRQFAARVHEIKPIELVLADEFILLVTLMFDEIGSVYSYRRDLWEYYRHFGAAIQKIGHHLVKDEGMHFNNAAELLLTHHHHRLGEVKELLEQISALEKSLQKYHKTFFLDHAQEQYRFPPQFNSVLIRLILSRLGIGQQPNQLELQELWQWVPRGYQLVPIFPEGYPNFIK</sequence>
<organism evidence="1 2">
    <name type="scientific">Limnofasciculus baicalensis BBK-W-15</name>
    <dbReference type="NCBI Taxonomy" id="2699891"/>
    <lineage>
        <taxon>Bacteria</taxon>
        <taxon>Bacillati</taxon>
        <taxon>Cyanobacteriota</taxon>
        <taxon>Cyanophyceae</taxon>
        <taxon>Coleofasciculales</taxon>
        <taxon>Coleofasciculaceae</taxon>
        <taxon>Limnofasciculus</taxon>
        <taxon>Limnofasciculus baicalensis</taxon>
    </lineage>
</organism>
<proteinExistence type="predicted"/>
<dbReference type="Proteomes" id="UP001204953">
    <property type="component" value="Unassembled WGS sequence"/>
</dbReference>